<accession>A0A0R2L0G2</accession>
<dbReference type="PATRIC" id="fig|331679.3.peg.53"/>
<dbReference type="EMBL" id="JQBX01000001">
    <property type="protein sequence ID" value="KRN95170.1"/>
    <property type="molecule type" value="Genomic_DNA"/>
</dbReference>
<organism evidence="1 2">
    <name type="scientific">Pediococcus stilesii</name>
    <dbReference type="NCBI Taxonomy" id="331679"/>
    <lineage>
        <taxon>Bacteria</taxon>
        <taxon>Bacillati</taxon>
        <taxon>Bacillota</taxon>
        <taxon>Bacilli</taxon>
        <taxon>Lactobacillales</taxon>
        <taxon>Lactobacillaceae</taxon>
        <taxon>Pediococcus</taxon>
    </lineage>
</organism>
<dbReference type="AlphaFoldDB" id="A0A0R2L0G2"/>
<dbReference type="GO" id="GO:0005975">
    <property type="term" value="P:carbohydrate metabolic process"/>
    <property type="evidence" value="ECO:0007669"/>
    <property type="project" value="InterPro"/>
</dbReference>
<dbReference type="GO" id="GO:0030246">
    <property type="term" value="F:carbohydrate binding"/>
    <property type="evidence" value="ECO:0007669"/>
    <property type="project" value="InterPro"/>
</dbReference>
<dbReference type="STRING" id="331679.IV81_GL000052"/>
<dbReference type="SUPFAM" id="SSF74650">
    <property type="entry name" value="Galactose mutarotase-like"/>
    <property type="match status" value="1"/>
</dbReference>
<dbReference type="PANTHER" id="PTHR11122:SF13">
    <property type="entry name" value="GLUCOSE-6-PHOSPHATE 1-EPIMERASE"/>
    <property type="match status" value="1"/>
</dbReference>
<dbReference type="Proteomes" id="UP000051859">
    <property type="component" value="Unassembled WGS sequence"/>
</dbReference>
<keyword evidence="2" id="KW-1185">Reference proteome</keyword>
<dbReference type="RefSeq" id="WP_057801143.1">
    <property type="nucleotide sequence ID" value="NZ_JQBX01000001.1"/>
</dbReference>
<dbReference type="InterPro" id="IPR037481">
    <property type="entry name" value="LacX"/>
</dbReference>
<evidence type="ECO:0000313" key="1">
    <source>
        <dbReference type="EMBL" id="KRN95170.1"/>
    </source>
</evidence>
<gene>
    <name evidence="1" type="ORF">IV81_GL000052</name>
</gene>
<sequence>MTVVLKNNYLTVQINSKGAELASVKSNDGIEYIWQADPAVWNRHAPVLFPFVGRLKDDQFKVNGQTFPMGQHGFARDMDFTVVEQDVNHAILELTSNPATLAKFPFEFTLRLHFTLTDHELVERYEVRNPSRDQELLFSIGGHPGFNLNLGDNQTGMNNSVLKIAPKQNFTQIPLQAPYIDPAHPVQFDAFQPLELSHELFKDDAIILELNQNQTTLMTENTTNDHGISFTVDDAPYLGIWSPYPASGDFICLEPWWGIADTVEFDGELKDKVGINQLAAGKEFNRQFSISFF</sequence>
<dbReference type="Pfam" id="PF01263">
    <property type="entry name" value="Aldose_epim"/>
    <property type="match status" value="1"/>
</dbReference>
<dbReference type="CDD" id="cd09024">
    <property type="entry name" value="Aldose_epim_lacX"/>
    <property type="match status" value="1"/>
</dbReference>
<evidence type="ECO:0000313" key="2">
    <source>
        <dbReference type="Proteomes" id="UP000051859"/>
    </source>
</evidence>
<dbReference type="Gene3D" id="2.70.98.10">
    <property type="match status" value="1"/>
</dbReference>
<dbReference type="InterPro" id="IPR014718">
    <property type="entry name" value="GH-type_carb-bd"/>
</dbReference>
<name>A0A0R2L0G2_9LACO</name>
<dbReference type="PANTHER" id="PTHR11122">
    <property type="entry name" value="APOSPORY-ASSOCIATED PROTEIN C-RELATED"/>
    <property type="match status" value="1"/>
</dbReference>
<dbReference type="InterPro" id="IPR008183">
    <property type="entry name" value="Aldose_1/G6P_1-epimerase"/>
</dbReference>
<comment type="caution">
    <text evidence="1">The sequence shown here is derived from an EMBL/GenBank/DDBJ whole genome shotgun (WGS) entry which is preliminary data.</text>
</comment>
<dbReference type="InterPro" id="IPR011013">
    <property type="entry name" value="Gal_mutarotase_sf_dom"/>
</dbReference>
<proteinExistence type="predicted"/>
<reference evidence="1 2" key="1">
    <citation type="journal article" date="2015" name="Genome Announc.">
        <title>Expanding the biotechnology potential of lactobacilli through comparative genomics of 213 strains and associated genera.</title>
        <authorList>
            <person name="Sun Z."/>
            <person name="Harris H.M."/>
            <person name="McCann A."/>
            <person name="Guo C."/>
            <person name="Argimon S."/>
            <person name="Zhang W."/>
            <person name="Yang X."/>
            <person name="Jeffery I.B."/>
            <person name="Cooney J.C."/>
            <person name="Kagawa T.F."/>
            <person name="Liu W."/>
            <person name="Song Y."/>
            <person name="Salvetti E."/>
            <person name="Wrobel A."/>
            <person name="Rasinkangas P."/>
            <person name="Parkhill J."/>
            <person name="Rea M.C."/>
            <person name="O'Sullivan O."/>
            <person name="Ritari J."/>
            <person name="Douillard F.P."/>
            <person name="Paul Ross R."/>
            <person name="Yang R."/>
            <person name="Briner A.E."/>
            <person name="Felis G.E."/>
            <person name="de Vos W.M."/>
            <person name="Barrangou R."/>
            <person name="Klaenhammer T.R."/>
            <person name="Caufield P.W."/>
            <person name="Cui Y."/>
            <person name="Zhang H."/>
            <person name="O'Toole P.W."/>
        </authorList>
    </citation>
    <scope>NUCLEOTIDE SEQUENCE [LARGE SCALE GENOMIC DNA]</scope>
    <source>
        <strain evidence="1 2">DSM 18001</strain>
    </source>
</reference>
<protein>
    <submittedName>
        <fullName evidence="1">Galactose mutarotase-like protein</fullName>
    </submittedName>
</protein>
<dbReference type="GO" id="GO:0016853">
    <property type="term" value="F:isomerase activity"/>
    <property type="evidence" value="ECO:0007669"/>
    <property type="project" value="InterPro"/>
</dbReference>